<sequence>MNQTRRHRPFANIDCQSLIGLGDNLFGWLRSQNIMNKWTKKFAVLYKGYVYIFKNENATNHYRDMSFPLQGYKSIEQPILKDNEVIWVMKLLHADEVKSRLFATSSEKELNDWADKLEEGITFANNAQIRQSYAVWPQGTTSEPEMYEESRRYQRDVMKKNAAPLERPPMLPPRPQKEPTPLNEYLDLKNPTSESESSSDFGDDNDVDDNDEDDNDDSSEGYCFYQNMGDATYYNDPVETSDLYDECNTRKIELTQGSRYSVISKRPYRAQIGDELNFPKEMKFDVVGQASKRWLIGEINGEKGYFL</sequence>
<dbReference type="PROSITE" id="PS50003">
    <property type="entry name" value="PH_DOMAIN"/>
    <property type="match status" value="1"/>
</dbReference>
<name>A0A8S3RPH1_MYTED</name>
<keyword evidence="4" id="KW-1185">Reference proteome</keyword>
<organism evidence="3 4">
    <name type="scientific">Mytilus edulis</name>
    <name type="common">Blue mussel</name>
    <dbReference type="NCBI Taxonomy" id="6550"/>
    <lineage>
        <taxon>Eukaryota</taxon>
        <taxon>Metazoa</taxon>
        <taxon>Spiralia</taxon>
        <taxon>Lophotrochozoa</taxon>
        <taxon>Mollusca</taxon>
        <taxon>Bivalvia</taxon>
        <taxon>Autobranchia</taxon>
        <taxon>Pteriomorphia</taxon>
        <taxon>Mytilida</taxon>
        <taxon>Mytiloidea</taxon>
        <taxon>Mytilidae</taxon>
        <taxon>Mytilinae</taxon>
        <taxon>Mytilus</taxon>
    </lineage>
</organism>
<evidence type="ECO:0000259" key="2">
    <source>
        <dbReference type="PROSITE" id="PS50003"/>
    </source>
</evidence>
<dbReference type="InterPro" id="IPR011993">
    <property type="entry name" value="PH-like_dom_sf"/>
</dbReference>
<dbReference type="GO" id="GO:0017124">
    <property type="term" value="F:SH3 domain binding"/>
    <property type="evidence" value="ECO:0007669"/>
    <property type="project" value="TreeGrafter"/>
</dbReference>
<proteinExistence type="predicted"/>
<dbReference type="PANTHER" id="PTHR15126">
    <property type="entry name" value="SH3-BINDING"/>
    <property type="match status" value="1"/>
</dbReference>
<reference evidence="3" key="1">
    <citation type="submission" date="2021-03" db="EMBL/GenBank/DDBJ databases">
        <authorList>
            <person name="Bekaert M."/>
        </authorList>
    </citation>
    <scope>NUCLEOTIDE SEQUENCE</scope>
</reference>
<dbReference type="Proteomes" id="UP000683360">
    <property type="component" value="Unassembled WGS sequence"/>
</dbReference>
<dbReference type="EMBL" id="CAJPWZ010001223">
    <property type="protein sequence ID" value="CAG2210163.1"/>
    <property type="molecule type" value="Genomic_DNA"/>
</dbReference>
<dbReference type="SUPFAM" id="SSF50729">
    <property type="entry name" value="PH domain-like"/>
    <property type="match status" value="1"/>
</dbReference>
<comment type="caution">
    <text evidence="3">The sequence shown here is derived from an EMBL/GenBank/DDBJ whole genome shotgun (WGS) entry which is preliminary data.</text>
</comment>
<dbReference type="SUPFAM" id="SSF50044">
    <property type="entry name" value="SH3-domain"/>
    <property type="match status" value="1"/>
</dbReference>
<dbReference type="InterPro" id="IPR036028">
    <property type="entry name" value="SH3-like_dom_sf"/>
</dbReference>
<accession>A0A8S3RPH1</accession>
<dbReference type="PANTHER" id="PTHR15126:SF4">
    <property type="entry name" value="SH3 DOMAIN-BINDING PROTEIN 2"/>
    <property type="match status" value="1"/>
</dbReference>
<evidence type="ECO:0000313" key="4">
    <source>
        <dbReference type="Proteomes" id="UP000683360"/>
    </source>
</evidence>
<dbReference type="GO" id="GO:0007165">
    <property type="term" value="P:signal transduction"/>
    <property type="evidence" value="ECO:0007669"/>
    <property type="project" value="InterPro"/>
</dbReference>
<gene>
    <name evidence="3" type="ORF">MEDL_24262</name>
</gene>
<evidence type="ECO:0000313" key="3">
    <source>
        <dbReference type="EMBL" id="CAG2210163.1"/>
    </source>
</evidence>
<evidence type="ECO:0000256" key="1">
    <source>
        <dbReference type="SAM" id="MobiDB-lite"/>
    </source>
</evidence>
<dbReference type="Gene3D" id="2.30.29.30">
    <property type="entry name" value="Pleckstrin-homology domain (PH domain)/Phosphotyrosine-binding domain (PTB)"/>
    <property type="match status" value="1"/>
</dbReference>
<protein>
    <recommendedName>
        <fullName evidence="2">PH domain-containing protein</fullName>
    </recommendedName>
</protein>
<dbReference type="AlphaFoldDB" id="A0A8S3RPH1"/>
<feature type="domain" description="PH" evidence="2">
    <location>
        <begin position="22"/>
        <end position="122"/>
    </location>
</feature>
<dbReference type="InterPro" id="IPR001849">
    <property type="entry name" value="PH_domain"/>
</dbReference>
<dbReference type="SMART" id="SM00233">
    <property type="entry name" value="PH"/>
    <property type="match status" value="1"/>
</dbReference>
<feature type="compositionally biased region" description="Acidic residues" evidence="1">
    <location>
        <begin position="201"/>
        <end position="219"/>
    </location>
</feature>
<feature type="region of interest" description="Disordered" evidence="1">
    <location>
        <begin position="160"/>
        <end position="222"/>
    </location>
</feature>
<dbReference type="OrthoDB" id="207120at2759"/>
<dbReference type="Pfam" id="PF00169">
    <property type="entry name" value="PH"/>
    <property type="match status" value="1"/>
</dbReference>
<dbReference type="InterPro" id="IPR035848">
    <property type="entry name" value="SH3BP2"/>
</dbReference>